<keyword evidence="3" id="KW-1185">Reference proteome</keyword>
<dbReference type="GO" id="GO:0005743">
    <property type="term" value="C:mitochondrial inner membrane"/>
    <property type="evidence" value="ECO:0007669"/>
    <property type="project" value="InterPro"/>
</dbReference>
<evidence type="ECO:0000313" key="3">
    <source>
        <dbReference type="Proteomes" id="UP000481153"/>
    </source>
</evidence>
<dbReference type="PANTHER" id="PTHR36987:SF1">
    <property type="entry name" value="NADH DEHYDROGENASE [UBIQUINONE] 1 BETA SUBCOMPLEX SUBUNIT 2"/>
    <property type="match status" value="1"/>
</dbReference>
<sequence>MLHRVTSRLRLHGAMMQKRSMGSSHGHGHGHGHYPHGMHFHVDPMHKNAGLAFSVVTWLWIFHRAKEDGAVLLGWEHPWDHGHGHGHGHGDHHEGPYEYEKEEVGARPRLVAKED</sequence>
<proteinExistence type="predicted"/>
<feature type="region of interest" description="Disordered" evidence="1">
    <location>
        <begin position="81"/>
        <end position="115"/>
    </location>
</feature>
<accession>A0A6G0WSW4</accession>
<dbReference type="AlphaFoldDB" id="A0A6G0WSW4"/>
<gene>
    <name evidence="2" type="ORF">Ae201684_012001</name>
</gene>
<evidence type="ECO:0008006" key="4">
    <source>
        <dbReference type="Google" id="ProtNLM"/>
    </source>
</evidence>
<dbReference type="GO" id="GO:0045271">
    <property type="term" value="C:respiratory chain complex I"/>
    <property type="evidence" value="ECO:0007669"/>
    <property type="project" value="InterPro"/>
</dbReference>
<reference evidence="2 3" key="1">
    <citation type="submission" date="2019-07" db="EMBL/GenBank/DDBJ databases">
        <title>Genomics analysis of Aphanomyces spp. identifies a new class of oomycete effector associated with host adaptation.</title>
        <authorList>
            <person name="Gaulin E."/>
        </authorList>
    </citation>
    <scope>NUCLEOTIDE SEQUENCE [LARGE SCALE GENOMIC DNA]</scope>
    <source>
        <strain evidence="2 3">ATCC 201684</strain>
    </source>
</reference>
<evidence type="ECO:0000313" key="2">
    <source>
        <dbReference type="EMBL" id="KAF0730579.1"/>
    </source>
</evidence>
<dbReference type="InterPro" id="IPR044980">
    <property type="entry name" value="NDUFB2_plant/fungi"/>
</dbReference>
<dbReference type="PANTHER" id="PTHR36987">
    <property type="entry name" value="NADH DEHYDROGENASE [UBIQUINONE] 1 BETA SUBCOMPLEX SUBUNIT 2-LIKE"/>
    <property type="match status" value="1"/>
</dbReference>
<organism evidence="2 3">
    <name type="scientific">Aphanomyces euteiches</name>
    <dbReference type="NCBI Taxonomy" id="100861"/>
    <lineage>
        <taxon>Eukaryota</taxon>
        <taxon>Sar</taxon>
        <taxon>Stramenopiles</taxon>
        <taxon>Oomycota</taxon>
        <taxon>Saprolegniomycetes</taxon>
        <taxon>Saprolegniales</taxon>
        <taxon>Verrucalvaceae</taxon>
        <taxon>Aphanomyces</taxon>
    </lineage>
</organism>
<evidence type="ECO:0000256" key="1">
    <source>
        <dbReference type="SAM" id="MobiDB-lite"/>
    </source>
</evidence>
<name>A0A6G0WSW4_9STRA</name>
<protein>
    <recommendedName>
        <fullName evidence="4">NADH dehydrogenase [ubiquinone] 1 beta subcomplex subunit 2</fullName>
    </recommendedName>
</protein>
<dbReference type="Proteomes" id="UP000481153">
    <property type="component" value="Unassembled WGS sequence"/>
</dbReference>
<dbReference type="EMBL" id="VJMJ01000153">
    <property type="protein sequence ID" value="KAF0730579.1"/>
    <property type="molecule type" value="Genomic_DNA"/>
</dbReference>
<dbReference type="VEuPathDB" id="FungiDB:AeMF1_002955"/>
<comment type="caution">
    <text evidence="2">The sequence shown here is derived from an EMBL/GenBank/DDBJ whole genome shotgun (WGS) entry which is preliminary data.</text>
</comment>